<evidence type="ECO:0000256" key="6">
    <source>
        <dbReference type="ARBA" id="ARBA00022553"/>
    </source>
</evidence>
<evidence type="ECO:0000256" key="15">
    <source>
        <dbReference type="SAM" id="MobiDB-lite"/>
    </source>
</evidence>
<evidence type="ECO:0000256" key="9">
    <source>
        <dbReference type="ARBA" id="ARBA00022990"/>
    </source>
</evidence>
<evidence type="ECO:0000256" key="4">
    <source>
        <dbReference type="ARBA" id="ARBA00020435"/>
    </source>
</evidence>
<dbReference type="InterPro" id="IPR036871">
    <property type="entry name" value="PX_dom_sf"/>
</dbReference>
<evidence type="ECO:0000256" key="2">
    <source>
        <dbReference type="ARBA" id="ARBA00004510"/>
    </source>
</evidence>
<dbReference type="SUPFAM" id="SSF103657">
    <property type="entry name" value="BAR/IMD domain-like"/>
    <property type="match status" value="1"/>
</dbReference>
<keyword evidence="7" id="KW-0967">Endosome</keyword>
<feature type="coiled-coil region" evidence="14">
    <location>
        <begin position="408"/>
        <end position="442"/>
    </location>
</feature>
<dbReference type="GO" id="GO:0034498">
    <property type="term" value="P:early endosome to Golgi transport"/>
    <property type="evidence" value="ECO:0007669"/>
    <property type="project" value="TreeGrafter"/>
</dbReference>
<sequence length="510" mass="57452">MAAEREPPPLGDGRHTDFEELEDGEDLFTSTVSTMESSPSSPEPASLPTEDLSTNSNGPKQTEVILSDDREDLFAEATDEVSLDSPERDLILSSEPSPAITPVTPTSLITPRMEAISISAPVIYDRSRDEIEEEANGDYFDIEIGVSDPEKVGDGMNAYMAYKVTTKTSLSMFNKNEFSVKRRFSDFLGLHSKLATKYMHFGYIVPPAPEKSIVGMTKVKVGKEDSSSNEFVEKRRAALERAVSTQALSGAGLLRMVNKAADAVNKMTIKMNESDAWFEEKQQQFENLDQQLRKLHGNVEALVCHRKELSANTAAFAKSAAMLGNSEDHTALSRALSQLAEVEEKIDQLHQDQAFADFYVFSELLSDYIRLIAAVKGVFDQRMKCWQKWQDTQVNLQKKREAEAKLQIANKPDKLQQAKDEIRELEEKVQQGEKDFEQISKTIRKEVGRFEKQRVKDFKTVIIKYLESLVQTQQQVNIKLINVWNSALKCSGKCITYRGHKRLSYIPSVL</sequence>
<dbReference type="InterPro" id="IPR027267">
    <property type="entry name" value="AH/BAR_dom_sf"/>
</dbReference>
<dbReference type="PROSITE" id="PS50195">
    <property type="entry name" value="PX"/>
    <property type="match status" value="1"/>
</dbReference>
<evidence type="ECO:0000313" key="18">
    <source>
        <dbReference type="Proteomes" id="UP000770717"/>
    </source>
</evidence>
<evidence type="ECO:0000259" key="16">
    <source>
        <dbReference type="PROSITE" id="PS50195"/>
    </source>
</evidence>
<dbReference type="GO" id="GO:0005829">
    <property type="term" value="C:cytosol"/>
    <property type="evidence" value="ECO:0007669"/>
    <property type="project" value="GOC"/>
</dbReference>
<protein>
    <recommendedName>
        <fullName evidence="4">Sorting nexin-2</fullName>
    </recommendedName>
</protein>
<dbReference type="GO" id="GO:0031901">
    <property type="term" value="C:early endosome membrane"/>
    <property type="evidence" value="ECO:0007669"/>
    <property type="project" value="UniProtKB-SubCell"/>
</dbReference>
<keyword evidence="12" id="KW-0966">Cell projection</keyword>
<comment type="similarity">
    <text evidence="3">Belongs to the sorting nexin family.</text>
</comment>
<evidence type="ECO:0000256" key="10">
    <source>
        <dbReference type="ARBA" id="ARBA00023121"/>
    </source>
</evidence>
<dbReference type="Gene3D" id="3.30.1520.10">
    <property type="entry name" value="Phox-like domain"/>
    <property type="match status" value="1"/>
</dbReference>
<dbReference type="FunFam" id="1.20.1270.60:FF:000012">
    <property type="entry name" value="Sorting nexin 2"/>
    <property type="match status" value="1"/>
</dbReference>
<evidence type="ECO:0000256" key="1">
    <source>
        <dbReference type="ARBA" id="ARBA00004469"/>
    </source>
</evidence>
<evidence type="ECO:0000256" key="7">
    <source>
        <dbReference type="ARBA" id="ARBA00022753"/>
    </source>
</evidence>
<evidence type="ECO:0000256" key="11">
    <source>
        <dbReference type="ARBA" id="ARBA00023136"/>
    </source>
</evidence>
<evidence type="ECO:0000256" key="8">
    <source>
        <dbReference type="ARBA" id="ARBA00022927"/>
    </source>
</evidence>
<evidence type="ECO:0000256" key="12">
    <source>
        <dbReference type="ARBA" id="ARBA00023273"/>
    </source>
</evidence>
<keyword evidence="9" id="KW-0007">Acetylation</keyword>
<keyword evidence="5" id="KW-0813">Transport</keyword>
<dbReference type="InterPro" id="IPR015404">
    <property type="entry name" value="Vps5_C"/>
</dbReference>
<dbReference type="InterPro" id="IPR001683">
    <property type="entry name" value="PX_dom"/>
</dbReference>
<feature type="compositionally biased region" description="Low complexity" evidence="15">
    <location>
        <begin position="27"/>
        <end position="50"/>
    </location>
</feature>
<dbReference type="FunFam" id="3.30.1520.10:FF:000016">
    <property type="entry name" value="Sorting nexin 2"/>
    <property type="match status" value="1"/>
</dbReference>
<dbReference type="PANTHER" id="PTHR10555:SF31">
    <property type="entry name" value="SORTING NEXIN-2"/>
    <property type="match status" value="1"/>
</dbReference>
<organism evidence="17 18">
    <name type="scientific">Eleutherodactylus coqui</name>
    <name type="common">Puerto Rican coqui</name>
    <dbReference type="NCBI Taxonomy" id="57060"/>
    <lineage>
        <taxon>Eukaryota</taxon>
        <taxon>Metazoa</taxon>
        <taxon>Chordata</taxon>
        <taxon>Craniata</taxon>
        <taxon>Vertebrata</taxon>
        <taxon>Euteleostomi</taxon>
        <taxon>Amphibia</taxon>
        <taxon>Batrachia</taxon>
        <taxon>Anura</taxon>
        <taxon>Neobatrachia</taxon>
        <taxon>Hyloidea</taxon>
        <taxon>Eleutherodactylidae</taxon>
        <taxon>Eleutherodactylinae</taxon>
        <taxon>Eleutherodactylus</taxon>
        <taxon>Eleutherodactylus</taxon>
    </lineage>
</organism>
<reference evidence="17" key="1">
    <citation type="thesis" date="2020" institute="ProQuest LLC" country="789 East Eisenhower Parkway, Ann Arbor, MI, USA">
        <title>Comparative Genomics and Chromosome Evolution.</title>
        <authorList>
            <person name="Mudd A.B."/>
        </authorList>
    </citation>
    <scope>NUCLEOTIDE SEQUENCE</scope>
    <source>
        <strain evidence="17">HN-11 Male</strain>
        <tissue evidence="17">Kidney and liver</tissue>
    </source>
</reference>
<dbReference type="OrthoDB" id="271164at2759"/>
<dbReference type="SMART" id="SM00312">
    <property type="entry name" value="PX"/>
    <property type="match status" value="1"/>
</dbReference>
<keyword evidence="8" id="KW-0653">Protein transport</keyword>
<keyword evidence="18" id="KW-1185">Reference proteome</keyword>
<dbReference type="Proteomes" id="UP000770717">
    <property type="component" value="Unassembled WGS sequence"/>
</dbReference>
<comment type="caution">
    <text evidence="17">The sequence shown here is derived from an EMBL/GenBank/DDBJ whole genome shotgun (WGS) entry which is preliminary data.</text>
</comment>
<evidence type="ECO:0000256" key="3">
    <source>
        <dbReference type="ARBA" id="ARBA00010883"/>
    </source>
</evidence>
<evidence type="ECO:0000256" key="13">
    <source>
        <dbReference type="ARBA" id="ARBA00045620"/>
    </source>
</evidence>
<dbReference type="Pfam" id="PF00787">
    <property type="entry name" value="PX"/>
    <property type="match status" value="1"/>
</dbReference>
<dbReference type="InterPro" id="IPR005329">
    <property type="entry name" value="Sorting_nexin_N"/>
</dbReference>
<keyword evidence="6" id="KW-0597">Phosphoprotein</keyword>
<dbReference type="GO" id="GO:0030027">
    <property type="term" value="C:lamellipodium"/>
    <property type="evidence" value="ECO:0007669"/>
    <property type="project" value="UniProtKB-SubCell"/>
</dbReference>
<comment type="function">
    <text evidence="13">Involved in several stages of intracellular trafficking. Interacts with membranes containing phosphatidylinositol 3-phosphate (PtdIns(3P)) or phosphatidylinositol 3,5-bisphosphate (PtdIns(3,5)P2). Acts in part as component of the retromer membrane-deforming SNX-BAR subcomplex. The SNX-BAR retromer mediates retrograde transport of cargo proteins from endosomes to the trans-Golgi network (TGN) and is involved in endosome-to-plasma membrane transport for cargo protein recycling. The SNX-BAR subcomplex functions to deform the donor membrane into a tubular profile called endosome-to-TGN transport carrier (ETC). Can sense membrane curvature and has in vitro vesicle-to-membrane remodeling activity. Required for retrograde endosome-to-TGN transport of TGN38. Promotes KALRN- and RHOG-dependent but retromer-independent membrane remodeling such as lamellipodium formation; the function is dependent on GEF activity of KALRN.</text>
</comment>
<dbReference type="PANTHER" id="PTHR10555">
    <property type="entry name" value="SORTING NEXIN"/>
    <property type="match status" value="1"/>
</dbReference>
<dbReference type="SUPFAM" id="SSF64268">
    <property type="entry name" value="PX domain"/>
    <property type="match status" value="1"/>
</dbReference>
<proteinExistence type="inferred from homology"/>
<dbReference type="GO" id="GO:0006886">
    <property type="term" value="P:intracellular protein transport"/>
    <property type="evidence" value="ECO:0007669"/>
    <property type="project" value="InterPro"/>
</dbReference>
<name>A0A8J6KDR1_ELECQ</name>
<evidence type="ECO:0000256" key="5">
    <source>
        <dbReference type="ARBA" id="ARBA00022448"/>
    </source>
</evidence>
<dbReference type="Pfam" id="PF03700">
    <property type="entry name" value="Sorting_nexin"/>
    <property type="match status" value="1"/>
</dbReference>
<feature type="compositionally biased region" description="Polar residues" evidence="15">
    <location>
        <begin position="51"/>
        <end position="60"/>
    </location>
</feature>
<evidence type="ECO:0000256" key="14">
    <source>
        <dbReference type="SAM" id="Coils"/>
    </source>
</evidence>
<feature type="compositionally biased region" description="Basic and acidic residues" evidence="15">
    <location>
        <begin position="1"/>
        <end position="18"/>
    </location>
</feature>
<evidence type="ECO:0000313" key="17">
    <source>
        <dbReference type="EMBL" id="KAG9487895.1"/>
    </source>
</evidence>
<dbReference type="Gene3D" id="1.20.1270.60">
    <property type="entry name" value="Arfaptin homology (AH) domain/BAR domain"/>
    <property type="match status" value="1"/>
</dbReference>
<accession>A0A8J6KDR1</accession>
<dbReference type="EMBL" id="WNTK01000003">
    <property type="protein sequence ID" value="KAG9487895.1"/>
    <property type="molecule type" value="Genomic_DNA"/>
</dbReference>
<gene>
    <name evidence="17" type="ORF">GDO78_007605</name>
</gene>
<dbReference type="GO" id="GO:0035091">
    <property type="term" value="F:phosphatidylinositol binding"/>
    <property type="evidence" value="ECO:0007669"/>
    <property type="project" value="InterPro"/>
</dbReference>
<comment type="subcellular location">
    <subcellularLocation>
        <location evidence="2">Cell projection</location>
        <location evidence="2">Lamellipodium</location>
    </subcellularLocation>
    <subcellularLocation>
        <location evidence="1">Early endosome membrane</location>
        <topology evidence="1">Peripheral membrane protein</topology>
        <orientation evidence="1">Cytoplasmic side</orientation>
    </subcellularLocation>
</comment>
<keyword evidence="11" id="KW-0472">Membrane</keyword>
<keyword evidence="14" id="KW-0175">Coiled coil</keyword>
<dbReference type="Pfam" id="PF09325">
    <property type="entry name" value="Vps5"/>
    <property type="match status" value="1"/>
</dbReference>
<feature type="domain" description="PX" evidence="16">
    <location>
        <begin position="140"/>
        <end position="285"/>
    </location>
</feature>
<keyword evidence="10" id="KW-0446">Lipid-binding</keyword>
<dbReference type="AlphaFoldDB" id="A0A8J6KDR1"/>
<feature type="region of interest" description="Disordered" evidence="15">
    <location>
        <begin position="1"/>
        <end position="61"/>
    </location>
</feature>